<comment type="caution">
    <text evidence="2">The sequence shown here is derived from an EMBL/GenBank/DDBJ whole genome shotgun (WGS) entry which is preliminary data.</text>
</comment>
<accession>A0A7J9EEX6</accession>
<name>A0A7J9EEX6_9ROSI</name>
<reference evidence="2 3" key="1">
    <citation type="journal article" date="2019" name="Genome Biol. Evol.">
        <title>Insights into the evolution of the New World diploid cottons (Gossypium, subgenus Houzingenia) based on genome sequencing.</title>
        <authorList>
            <person name="Grover C.E."/>
            <person name="Arick M.A. 2nd"/>
            <person name="Thrash A."/>
            <person name="Conover J.L."/>
            <person name="Sanders W.S."/>
            <person name="Peterson D.G."/>
            <person name="Frelichowski J.E."/>
            <person name="Scheffler J.A."/>
            <person name="Scheffler B.E."/>
            <person name="Wendel J.F."/>
        </authorList>
    </citation>
    <scope>NUCLEOTIDE SEQUENCE [LARGE SCALE GENOMIC DNA]</scope>
    <source>
        <strain evidence="2">8</strain>
        <tissue evidence="2">Leaf</tissue>
    </source>
</reference>
<evidence type="ECO:0000313" key="3">
    <source>
        <dbReference type="Proteomes" id="UP000593568"/>
    </source>
</evidence>
<organism evidence="2 3">
    <name type="scientific">Gossypium trilobum</name>
    <dbReference type="NCBI Taxonomy" id="34281"/>
    <lineage>
        <taxon>Eukaryota</taxon>
        <taxon>Viridiplantae</taxon>
        <taxon>Streptophyta</taxon>
        <taxon>Embryophyta</taxon>
        <taxon>Tracheophyta</taxon>
        <taxon>Spermatophyta</taxon>
        <taxon>Magnoliopsida</taxon>
        <taxon>eudicotyledons</taxon>
        <taxon>Gunneridae</taxon>
        <taxon>Pentapetalae</taxon>
        <taxon>rosids</taxon>
        <taxon>malvids</taxon>
        <taxon>Malvales</taxon>
        <taxon>Malvaceae</taxon>
        <taxon>Malvoideae</taxon>
        <taxon>Gossypium</taxon>
    </lineage>
</organism>
<dbReference type="AlphaFoldDB" id="A0A7J9EEX6"/>
<feature type="non-terminal residue" evidence="2">
    <location>
        <position position="132"/>
    </location>
</feature>
<dbReference type="Proteomes" id="UP000593568">
    <property type="component" value="Unassembled WGS sequence"/>
</dbReference>
<proteinExistence type="predicted"/>
<feature type="transmembrane region" description="Helical" evidence="1">
    <location>
        <begin position="12"/>
        <end position="30"/>
    </location>
</feature>
<keyword evidence="1" id="KW-1133">Transmembrane helix</keyword>
<evidence type="ECO:0000256" key="1">
    <source>
        <dbReference type="SAM" id="Phobius"/>
    </source>
</evidence>
<sequence>MAKQSDLENQPYLINLWCICISVASLFSAISRVLNFSSDQSEVAFLHDSSFRLFIRILLHFKGWQLDAEKMRLSNALKNTPRGESPEYMELIAVRIRKGCGKATDFSHNSIQIMSNETKKQRILKPDVAKLK</sequence>
<keyword evidence="1" id="KW-0812">Transmembrane</keyword>
<gene>
    <name evidence="2" type="ORF">Gotri_019879</name>
</gene>
<keyword evidence="3" id="KW-1185">Reference proteome</keyword>
<keyword evidence="1" id="KW-0472">Membrane</keyword>
<protein>
    <submittedName>
        <fullName evidence="2">Uncharacterized protein</fullName>
    </submittedName>
</protein>
<dbReference type="EMBL" id="JABEZW010000007">
    <property type="protein sequence ID" value="MBA0771411.1"/>
    <property type="molecule type" value="Genomic_DNA"/>
</dbReference>
<evidence type="ECO:0000313" key="2">
    <source>
        <dbReference type="EMBL" id="MBA0771411.1"/>
    </source>
</evidence>